<keyword evidence="2" id="KW-1185">Reference proteome</keyword>
<evidence type="ECO:0000313" key="1">
    <source>
        <dbReference type="EMBL" id="KAK3876436.1"/>
    </source>
</evidence>
<proteinExistence type="predicted"/>
<name>A0AAE1FMV9_PETCI</name>
<dbReference type="AlphaFoldDB" id="A0AAE1FMV9"/>
<organism evidence="1 2">
    <name type="scientific">Petrolisthes cinctipes</name>
    <name type="common">Flat porcelain crab</name>
    <dbReference type="NCBI Taxonomy" id="88211"/>
    <lineage>
        <taxon>Eukaryota</taxon>
        <taxon>Metazoa</taxon>
        <taxon>Ecdysozoa</taxon>
        <taxon>Arthropoda</taxon>
        <taxon>Crustacea</taxon>
        <taxon>Multicrustacea</taxon>
        <taxon>Malacostraca</taxon>
        <taxon>Eumalacostraca</taxon>
        <taxon>Eucarida</taxon>
        <taxon>Decapoda</taxon>
        <taxon>Pleocyemata</taxon>
        <taxon>Anomura</taxon>
        <taxon>Galatheoidea</taxon>
        <taxon>Porcellanidae</taxon>
        <taxon>Petrolisthes</taxon>
    </lineage>
</organism>
<dbReference type="EMBL" id="JAWQEG010001821">
    <property type="protein sequence ID" value="KAK3876436.1"/>
    <property type="molecule type" value="Genomic_DNA"/>
</dbReference>
<comment type="caution">
    <text evidence="1">The sequence shown here is derived from an EMBL/GenBank/DDBJ whole genome shotgun (WGS) entry which is preliminary data.</text>
</comment>
<sequence length="80" mass="8869">MVRGPVTGTPCRGCVDFRQDHGQVRLLFSTAAASSSTGFDGRSKRQPFGHRFQSKVSVPAKQAKHNVCYKVEQLNIYSIK</sequence>
<protein>
    <submittedName>
        <fullName evidence="1">Uncharacterized protein</fullName>
    </submittedName>
</protein>
<accession>A0AAE1FMV9</accession>
<evidence type="ECO:0000313" key="2">
    <source>
        <dbReference type="Proteomes" id="UP001286313"/>
    </source>
</evidence>
<dbReference type="Proteomes" id="UP001286313">
    <property type="component" value="Unassembled WGS sequence"/>
</dbReference>
<reference evidence="1" key="1">
    <citation type="submission" date="2023-10" db="EMBL/GenBank/DDBJ databases">
        <title>Genome assemblies of two species of porcelain crab, Petrolisthes cinctipes and Petrolisthes manimaculis (Anomura: Porcellanidae).</title>
        <authorList>
            <person name="Angst P."/>
        </authorList>
    </citation>
    <scope>NUCLEOTIDE SEQUENCE</scope>
    <source>
        <strain evidence="1">PB745_01</strain>
        <tissue evidence="1">Gill</tissue>
    </source>
</reference>
<gene>
    <name evidence="1" type="ORF">Pcinc_018767</name>
</gene>